<evidence type="ECO:0000313" key="2">
    <source>
        <dbReference type="WBParaSite" id="Hba_11470"/>
    </source>
</evidence>
<protein>
    <submittedName>
        <fullName evidence="2">DUF4283 domain-containing protein</fullName>
    </submittedName>
</protein>
<accession>A0A1I7X241</accession>
<organism evidence="1 2">
    <name type="scientific">Heterorhabditis bacteriophora</name>
    <name type="common">Entomopathogenic nematode worm</name>
    <dbReference type="NCBI Taxonomy" id="37862"/>
    <lineage>
        <taxon>Eukaryota</taxon>
        <taxon>Metazoa</taxon>
        <taxon>Ecdysozoa</taxon>
        <taxon>Nematoda</taxon>
        <taxon>Chromadorea</taxon>
        <taxon>Rhabditida</taxon>
        <taxon>Rhabditina</taxon>
        <taxon>Rhabditomorpha</taxon>
        <taxon>Strongyloidea</taxon>
        <taxon>Heterorhabditidae</taxon>
        <taxon>Heterorhabditis</taxon>
    </lineage>
</organism>
<dbReference type="WBParaSite" id="Hba_11470">
    <property type="protein sequence ID" value="Hba_11470"/>
    <property type="gene ID" value="Hba_11470"/>
</dbReference>
<keyword evidence="1" id="KW-1185">Reference proteome</keyword>
<dbReference type="AlphaFoldDB" id="A0A1I7X241"/>
<dbReference type="Proteomes" id="UP000095283">
    <property type="component" value="Unplaced"/>
</dbReference>
<sequence>MLPTHCEANVLYYLKLLLVFSWPSGIHIMDAVITTVNVQKSDLSRASGADWARHRNSQVALKIQGHKAQIVVDTRQVICILFGSIISLTLTDLISKLNIYYGVQCNWVLDKRNLGRLRIVFTDLDSSSRTVSRHLYHFRCWAGSAGFDHRYEQHFTAQGVIY</sequence>
<reference evidence="2" key="1">
    <citation type="submission" date="2016-11" db="UniProtKB">
        <authorList>
            <consortium name="WormBaseParasite"/>
        </authorList>
    </citation>
    <scope>IDENTIFICATION</scope>
</reference>
<name>A0A1I7X241_HETBA</name>
<proteinExistence type="predicted"/>
<evidence type="ECO:0000313" key="1">
    <source>
        <dbReference type="Proteomes" id="UP000095283"/>
    </source>
</evidence>